<evidence type="ECO:0000256" key="17">
    <source>
        <dbReference type="PROSITE-ProRule" id="PRU01373"/>
    </source>
</evidence>
<organism evidence="19 20">
    <name type="scientific">Haloferula chungangensis</name>
    <dbReference type="NCBI Taxonomy" id="1048331"/>
    <lineage>
        <taxon>Bacteria</taxon>
        <taxon>Pseudomonadati</taxon>
        <taxon>Verrucomicrobiota</taxon>
        <taxon>Verrucomicrobiia</taxon>
        <taxon>Verrucomicrobiales</taxon>
        <taxon>Verrucomicrobiaceae</taxon>
        <taxon>Haloferula</taxon>
    </lineage>
</organism>
<evidence type="ECO:0000256" key="7">
    <source>
        <dbReference type="ARBA" id="ARBA00022679"/>
    </source>
</evidence>
<dbReference type="RefSeq" id="WP_379711123.1">
    <property type="nucleotide sequence ID" value="NZ_JBHTBS010000003.1"/>
</dbReference>
<reference evidence="20" key="1">
    <citation type="journal article" date="2019" name="Int. J. Syst. Evol. Microbiol.">
        <title>The Global Catalogue of Microorganisms (GCM) 10K type strain sequencing project: providing services to taxonomists for standard genome sequencing and annotation.</title>
        <authorList>
            <consortium name="The Broad Institute Genomics Platform"/>
            <consortium name="The Broad Institute Genome Sequencing Center for Infectious Disease"/>
            <person name="Wu L."/>
            <person name="Ma J."/>
        </authorList>
    </citation>
    <scope>NUCLEOTIDE SEQUENCE [LARGE SCALE GENOMIC DNA]</scope>
    <source>
        <strain evidence="20">CGMCC 4.1467</strain>
    </source>
</reference>
<dbReference type="PANTHER" id="PTHR43344">
    <property type="entry name" value="PHOSPHOSERINE PHOSPHATASE"/>
    <property type="match status" value="1"/>
</dbReference>
<dbReference type="SUPFAM" id="SSF56784">
    <property type="entry name" value="HAD-like"/>
    <property type="match status" value="1"/>
</dbReference>
<evidence type="ECO:0000256" key="5">
    <source>
        <dbReference type="ARBA" id="ARBA00012640"/>
    </source>
</evidence>
<dbReference type="Gene3D" id="3.40.50.1000">
    <property type="entry name" value="HAD superfamily/HAD-like"/>
    <property type="match status" value="1"/>
</dbReference>
<evidence type="ECO:0000256" key="6">
    <source>
        <dbReference type="ARBA" id="ARBA00022605"/>
    </source>
</evidence>
<dbReference type="PANTHER" id="PTHR43344:SF2">
    <property type="entry name" value="PHOSPHOSERINE PHOSPHATASE"/>
    <property type="match status" value="1"/>
</dbReference>
<evidence type="ECO:0000256" key="3">
    <source>
        <dbReference type="ARBA" id="ARBA00005135"/>
    </source>
</evidence>
<keyword evidence="12 17" id="KW-0573">Peptidoglycan synthesis</keyword>
<accession>A0ABW2L778</accession>
<dbReference type="NCBIfam" id="TIGR01488">
    <property type="entry name" value="HAD-SF-IB"/>
    <property type="match status" value="1"/>
</dbReference>
<dbReference type="Gene3D" id="1.10.150.210">
    <property type="entry name" value="Phosphoserine phosphatase, domain 2"/>
    <property type="match status" value="1"/>
</dbReference>
<keyword evidence="11 17" id="KW-0133">Cell shape</keyword>
<evidence type="ECO:0000256" key="8">
    <source>
        <dbReference type="ARBA" id="ARBA00022723"/>
    </source>
</evidence>
<dbReference type="Proteomes" id="UP001596472">
    <property type="component" value="Unassembled WGS sequence"/>
</dbReference>
<comment type="catalytic activity">
    <reaction evidence="15">
        <text>O-phospho-L-serine + H2O = L-serine + phosphate</text>
        <dbReference type="Rhea" id="RHEA:21208"/>
        <dbReference type="ChEBI" id="CHEBI:15377"/>
        <dbReference type="ChEBI" id="CHEBI:33384"/>
        <dbReference type="ChEBI" id="CHEBI:43474"/>
        <dbReference type="ChEBI" id="CHEBI:57524"/>
        <dbReference type="EC" id="3.1.3.3"/>
    </reaction>
</comment>
<keyword evidence="8" id="KW-0479">Metal-binding</keyword>
<name>A0ABW2L778_9BACT</name>
<feature type="active site" description="Proton donor/acceptor" evidence="17">
    <location>
        <position position="110"/>
    </location>
</feature>
<feature type="domain" description="L,D-TPase catalytic" evidence="18">
    <location>
        <begin position="4"/>
        <end position="150"/>
    </location>
</feature>
<sequence>MSDYRIEISVDDQQLKLIYQGELIRSYPVSTARKGVGTQEGSFRTPTGNFVISEMIGAEAPSGTIFKGRIDQGVWDACECEQDLVLTRILWLDGLDASNRNTKGRYIYIHGTNHESLIGSPASCGCVRMTNRDIIELFNLIETGTPVTIHPPIKPGGKLIFFDCDSTLSTIEGIDELGRARGPEIFAQVEDLTNAAMNGEIPIQEVFPKRMEIIRPDRSLCDEIAELYVNTITPGTEQTIAELKQHGWTPIILSGGFAPLIMPLARHLGIDHVEAVPLNFDDQGNYVDFDANYPTTRNGGKPDIIREWKHALLPTRTIMVGDGISDLESRRETDFFVGYGGVVAREAVRSKADAWIEDMTKLNSLIDL</sequence>
<keyword evidence="14 17" id="KW-0961">Cell wall biogenesis/degradation</keyword>
<dbReference type="PROSITE" id="PS52029">
    <property type="entry name" value="LD_TPASE"/>
    <property type="match status" value="1"/>
</dbReference>
<keyword evidence="13" id="KW-0718">Serine biosynthesis</keyword>
<keyword evidence="6" id="KW-0028">Amino-acid biosynthesis</keyword>
<evidence type="ECO:0000256" key="15">
    <source>
        <dbReference type="ARBA" id="ARBA00048138"/>
    </source>
</evidence>
<evidence type="ECO:0000256" key="14">
    <source>
        <dbReference type="ARBA" id="ARBA00023316"/>
    </source>
</evidence>
<evidence type="ECO:0000256" key="11">
    <source>
        <dbReference type="ARBA" id="ARBA00022960"/>
    </source>
</evidence>
<dbReference type="InterPro" id="IPR023214">
    <property type="entry name" value="HAD_sf"/>
</dbReference>
<keyword evidence="10" id="KW-0460">Magnesium</keyword>
<evidence type="ECO:0000256" key="4">
    <source>
        <dbReference type="ARBA" id="ARBA00005992"/>
    </source>
</evidence>
<comment type="catalytic activity">
    <reaction evidence="16">
        <text>O-phospho-D-serine + H2O = D-serine + phosphate</text>
        <dbReference type="Rhea" id="RHEA:24873"/>
        <dbReference type="ChEBI" id="CHEBI:15377"/>
        <dbReference type="ChEBI" id="CHEBI:35247"/>
        <dbReference type="ChEBI" id="CHEBI:43474"/>
        <dbReference type="ChEBI" id="CHEBI:58680"/>
        <dbReference type="EC" id="3.1.3.3"/>
    </reaction>
</comment>
<comment type="pathway">
    <text evidence="3">Amino-acid biosynthesis; L-serine biosynthesis; L-serine from 3-phospho-D-glycerate: step 3/3.</text>
</comment>
<comment type="cofactor">
    <cofactor evidence="1">
        <name>Mg(2+)</name>
        <dbReference type="ChEBI" id="CHEBI:18420"/>
    </cofactor>
</comment>
<dbReference type="EC" id="3.1.3.3" evidence="5"/>
<dbReference type="Pfam" id="PF03734">
    <property type="entry name" value="YkuD"/>
    <property type="match status" value="1"/>
</dbReference>
<dbReference type="InterPro" id="IPR038063">
    <property type="entry name" value="Transpep_catalytic_dom"/>
</dbReference>
<feature type="active site" description="Nucleophile" evidence="17">
    <location>
        <position position="126"/>
    </location>
</feature>
<dbReference type="Gene3D" id="2.40.440.10">
    <property type="entry name" value="L,D-transpeptidase catalytic domain-like"/>
    <property type="match status" value="1"/>
</dbReference>
<gene>
    <name evidence="19" type="ORF">ACFQY0_07990</name>
</gene>
<evidence type="ECO:0000256" key="16">
    <source>
        <dbReference type="ARBA" id="ARBA00048523"/>
    </source>
</evidence>
<evidence type="ECO:0000256" key="2">
    <source>
        <dbReference type="ARBA" id="ARBA00004752"/>
    </source>
</evidence>
<dbReference type="InterPro" id="IPR050582">
    <property type="entry name" value="HAD-like_SerB"/>
</dbReference>
<proteinExistence type="inferred from homology"/>
<dbReference type="InterPro" id="IPR005490">
    <property type="entry name" value="LD_TPept_cat_dom"/>
</dbReference>
<evidence type="ECO:0000313" key="20">
    <source>
        <dbReference type="Proteomes" id="UP001596472"/>
    </source>
</evidence>
<evidence type="ECO:0000256" key="9">
    <source>
        <dbReference type="ARBA" id="ARBA00022801"/>
    </source>
</evidence>
<keyword evidence="20" id="KW-1185">Reference proteome</keyword>
<comment type="caution">
    <text evidence="19">The sequence shown here is derived from an EMBL/GenBank/DDBJ whole genome shotgun (WGS) entry which is preliminary data.</text>
</comment>
<evidence type="ECO:0000256" key="1">
    <source>
        <dbReference type="ARBA" id="ARBA00001946"/>
    </source>
</evidence>
<evidence type="ECO:0000259" key="18">
    <source>
        <dbReference type="PROSITE" id="PS52029"/>
    </source>
</evidence>
<protein>
    <recommendedName>
        <fullName evidence="5">phosphoserine phosphatase</fullName>
        <ecNumber evidence="5">3.1.3.3</ecNumber>
    </recommendedName>
</protein>
<evidence type="ECO:0000256" key="10">
    <source>
        <dbReference type="ARBA" id="ARBA00022842"/>
    </source>
</evidence>
<evidence type="ECO:0000313" key="19">
    <source>
        <dbReference type="EMBL" id="MFC7337114.1"/>
    </source>
</evidence>
<comment type="pathway">
    <text evidence="2 17">Cell wall biogenesis; peptidoglycan biosynthesis.</text>
</comment>
<keyword evidence="7" id="KW-0808">Transferase</keyword>
<dbReference type="CDD" id="cd16913">
    <property type="entry name" value="YkuD_like"/>
    <property type="match status" value="1"/>
</dbReference>
<keyword evidence="9" id="KW-0378">Hydrolase</keyword>
<dbReference type="EMBL" id="JBHTBS010000003">
    <property type="protein sequence ID" value="MFC7337114.1"/>
    <property type="molecule type" value="Genomic_DNA"/>
</dbReference>
<dbReference type="Pfam" id="PF00702">
    <property type="entry name" value="Hydrolase"/>
    <property type="match status" value="1"/>
</dbReference>
<evidence type="ECO:0000256" key="12">
    <source>
        <dbReference type="ARBA" id="ARBA00022984"/>
    </source>
</evidence>
<comment type="similarity">
    <text evidence="4">Belongs to the YkuD family.</text>
</comment>
<dbReference type="InterPro" id="IPR036412">
    <property type="entry name" value="HAD-like_sf"/>
</dbReference>
<evidence type="ECO:0000256" key="13">
    <source>
        <dbReference type="ARBA" id="ARBA00023299"/>
    </source>
</evidence>
<dbReference type="SUPFAM" id="SSF141523">
    <property type="entry name" value="L,D-transpeptidase catalytic domain-like"/>
    <property type="match status" value="1"/>
</dbReference>